<protein>
    <submittedName>
        <fullName evidence="2">Uncharacterized protein</fullName>
    </submittedName>
</protein>
<feature type="compositionally biased region" description="Polar residues" evidence="1">
    <location>
        <begin position="94"/>
        <end position="105"/>
    </location>
</feature>
<comment type="caution">
    <text evidence="2">The sequence shown here is derived from an EMBL/GenBank/DDBJ whole genome shotgun (WGS) entry which is preliminary data.</text>
</comment>
<evidence type="ECO:0000313" key="3">
    <source>
        <dbReference type="Proteomes" id="UP000299102"/>
    </source>
</evidence>
<name>A0A4C1SR85_EUMVA</name>
<dbReference type="EMBL" id="BGZK01003670">
    <property type="protein sequence ID" value="GBP03571.1"/>
    <property type="molecule type" value="Genomic_DNA"/>
</dbReference>
<dbReference type="Proteomes" id="UP000299102">
    <property type="component" value="Unassembled WGS sequence"/>
</dbReference>
<reference evidence="2 3" key="1">
    <citation type="journal article" date="2019" name="Commun. Biol.">
        <title>The bagworm genome reveals a unique fibroin gene that provides high tensile strength.</title>
        <authorList>
            <person name="Kono N."/>
            <person name="Nakamura H."/>
            <person name="Ohtoshi R."/>
            <person name="Tomita M."/>
            <person name="Numata K."/>
            <person name="Arakawa K."/>
        </authorList>
    </citation>
    <scope>NUCLEOTIDE SEQUENCE [LARGE SCALE GENOMIC DNA]</scope>
</reference>
<evidence type="ECO:0000313" key="2">
    <source>
        <dbReference type="EMBL" id="GBP03571.1"/>
    </source>
</evidence>
<proteinExistence type="predicted"/>
<keyword evidence="3" id="KW-1185">Reference proteome</keyword>
<feature type="region of interest" description="Disordered" evidence="1">
    <location>
        <begin position="75"/>
        <end position="105"/>
    </location>
</feature>
<gene>
    <name evidence="2" type="ORF">EVAR_101254_1</name>
</gene>
<dbReference type="AlphaFoldDB" id="A0A4C1SR85"/>
<organism evidence="2 3">
    <name type="scientific">Eumeta variegata</name>
    <name type="common">Bagworm moth</name>
    <name type="synonym">Eumeta japonica</name>
    <dbReference type="NCBI Taxonomy" id="151549"/>
    <lineage>
        <taxon>Eukaryota</taxon>
        <taxon>Metazoa</taxon>
        <taxon>Ecdysozoa</taxon>
        <taxon>Arthropoda</taxon>
        <taxon>Hexapoda</taxon>
        <taxon>Insecta</taxon>
        <taxon>Pterygota</taxon>
        <taxon>Neoptera</taxon>
        <taxon>Endopterygota</taxon>
        <taxon>Lepidoptera</taxon>
        <taxon>Glossata</taxon>
        <taxon>Ditrysia</taxon>
        <taxon>Tineoidea</taxon>
        <taxon>Psychidae</taxon>
        <taxon>Oiketicinae</taxon>
        <taxon>Eumeta</taxon>
    </lineage>
</organism>
<sequence>MLIKRACISQYVSPQTKSDHLYAAGQLPAYPAAPATVFSRIMPVWHNNDIGPIGRPGPPYRVAVPVQDDDAQNVIASPSSGIGTRSAIPCSGVQRRSSARVSDNG</sequence>
<evidence type="ECO:0000256" key="1">
    <source>
        <dbReference type="SAM" id="MobiDB-lite"/>
    </source>
</evidence>
<accession>A0A4C1SR85</accession>